<dbReference type="Pfam" id="PF00929">
    <property type="entry name" value="RNase_T"/>
    <property type="match status" value="1"/>
</dbReference>
<dbReference type="InterPro" id="IPR036397">
    <property type="entry name" value="RNaseH_sf"/>
</dbReference>
<evidence type="ECO:0000256" key="3">
    <source>
        <dbReference type="ARBA" id="ARBA00022839"/>
    </source>
</evidence>
<reference evidence="5 6" key="1">
    <citation type="submission" date="2018-06" db="EMBL/GenBank/DDBJ databases">
        <authorList>
            <consortium name="Pathogen Informatics"/>
            <person name="Doyle S."/>
        </authorList>
    </citation>
    <scope>NUCLEOTIDE SEQUENCE [LARGE SCALE GENOMIC DNA]</scope>
    <source>
        <strain evidence="5 6">NCTC11009</strain>
    </source>
</reference>
<gene>
    <name evidence="5" type="primary">exoX</name>
    <name evidence="5" type="ORF">NCTC11009_01285</name>
</gene>
<evidence type="ECO:0000313" key="5">
    <source>
        <dbReference type="EMBL" id="SPY08068.1"/>
    </source>
</evidence>
<dbReference type="Gene3D" id="3.30.420.10">
    <property type="entry name" value="Ribonuclease H-like superfamily/Ribonuclease H"/>
    <property type="match status" value="1"/>
</dbReference>
<dbReference type="PANTHER" id="PTHR30231">
    <property type="entry name" value="DNA POLYMERASE III SUBUNIT EPSILON"/>
    <property type="match status" value="1"/>
</dbReference>
<dbReference type="GO" id="GO:0003676">
    <property type="term" value="F:nucleic acid binding"/>
    <property type="evidence" value="ECO:0007669"/>
    <property type="project" value="InterPro"/>
</dbReference>
<dbReference type="InterPro" id="IPR013520">
    <property type="entry name" value="Ribonucl_H"/>
</dbReference>
<dbReference type="EMBL" id="UATH01000001">
    <property type="protein sequence ID" value="SPY08068.1"/>
    <property type="molecule type" value="Genomic_DNA"/>
</dbReference>
<dbReference type="Pfam" id="PF20600">
    <property type="entry name" value="ExoX-like_C"/>
    <property type="match status" value="1"/>
</dbReference>
<dbReference type="RefSeq" id="WP_113062539.1">
    <property type="nucleotide sequence ID" value="NZ_UATH01000001.1"/>
</dbReference>
<keyword evidence="2 5" id="KW-0378">Hydrolase</keyword>
<dbReference type="CDD" id="cd06127">
    <property type="entry name" value="DEDDh"/>
    <property type="match status" value="1"/>
</dbReference>
<feature type="domain" description="Exonuclease" evidence="4">
    <location>
        <begin position="2"/>
        <end position="172"/>
    </location>
</feature>
<evidence type="ECO:0000313" key="6">
    <source>
        <dbReference type="Proteomes" id="UP000250242"/>
    </source>
</evidence>
<evidence type="ECO:0000256" key="2">
    <source>
        <dbReference type="ARBA" id="ARBA00022801"/>
    </source>
</evidence>
<dbReference type="Proteomes" id="UP000250242">
    <property type="component" value="Unassembled WGS sequence"/>
</dbReference>
<dbReference type="SMART" id="SM00479">
    <property type="entry name" value="EXOIII"/>
    <property type="match status" value="1"/>
</dbReference>
<accession>A0A2X1ULQ3</accession>
<dbReference type="GO" id="GO:0006259">
    <property type="term" value="P:DNA metabolic process"/>
    <property type="evidence" value="ECO:0007669"/>
    <property type="project" value="UniProtKB-ARBA"/>
</dbReference>
<name>A0A2X1ULQ3_9BURK</name>
<dbReference type="EC" id="3.1.11.-" evidence="5"/>
<dbReference type="InterPro" id="IPR012337">
    <property type="entry name" value="RNaseH-like_sf"/>
</dbReference>
<dbReference type="SUPFAM" id="SSF53098">
    <property type="entry name" value="Ribonuclease H-like"/>
    <property type="match status" value="1"/>
</dbReference>
<dbReference type="AlphaFoldDB" id="A0A2X1ULQ3"/>
<sequence length="237" mass="26703">MRYFILDVETVGLHVPDEGSGVVEFCAFEVDDELNTIKTYHSIINPEAPISAGATATHGIKASDVINAPTLAEYFLSLDNNPWGEGESEFAFIAHNAKFDEKWLKDYIFCDYVLVDSLKLARQFYPDAESHKLQVLRVILDLPFDIRDAHSADGDVETLLNFMRRLSQDTGKTLDELCIEAQKKGPLPTTIKFGKHSGRKIADVAKDCPDYLDWCLKNLTHLSAEYQEAFEQALKNK</sequence>
<evidence type="ECO:0000256" key="1">
    <source>
        <dbReference type="ARBA" id="ARBA00022722"/>
    </source>
</evidence>
<keyword evidence="1" id="KW-0540">Nuclease</keyword>
<protein>
    <submittedName>
        <fullName evidence="5">Exodeoxyribonuclease 10</fullName>
        <ecNumber evidence="5">3.1.11.-</ecNumber>
    </submittedName>
</protein>
<dbReference type="GO" id="GO:0008408">
    <property type="term" value="F:3'-5' exonuclease activity"/>
    <property type="evidence" value="ECO:0007669"/>
    <property type="project" value="TreeGrafter"/>
</dbReference>
<organism evidence="5 6">
    <name type="scientific">Oligella urethralis</name>
    <dbReference type="NCBI Taxonomy" id="90245"/>
    <lineage>
        <taxon>Bacteria</taxon>
        <taxon>Pseudomonadati</taxon>
        <taxon>Pseudomonadota</taxon>
        <taxon>Betaproteobacteria</taxon>
        <taxon>Burkholderiales</taxon>
        <taxon>Alcaligenaceae</taxon>
        <taxon>Oligella</taxon>
    </lineage>
</organism>
<dbReference type="InterPro" id="IPR046768">
    <property type="entry name" value="ExoX-like_C"/>
</dbReference>
<evidence type="ECO:0000259" key="4">
    <source>
        <dbReference type="SMART" id="SM00479"/>
    </source>
</evidence>
<keyword evidence="3" id="KW-0269">Exonuclease</keyword>
<proteinExistence type="predicted"/>
<dbReference type="PANTHER" id="PTHR30231:SF4">
    <property type="entry name" value="PROTEIN NEN2"/>
    <property type="match status" value="1"/>
</dbReference>